<keyword evidence="15 33" id="KW-1133">Transmembrane helix</keyword>
<sequence length="523" mass="59570">MTMPPVKYQRGDMVMGRWPGSSLYYEVKVLAFDSKSQLYTVIYKDGTELELKEQDIKSTAGFQPRSRSRSRSPGRRRSRSRSPARTTRRSSSRTAAAVAAAAITDSAVSSRRDTRLKDVEVMLSPVVTYFWLLFLPAWVFFLVLQVNREDPSLTNFPPPLPPLEAFWDAQALGFVILWILFQALLYVTPVGKLSEGMPLRSGERLKYRTNGDAITVAAAVHQGVDLTYIHSHFLQLATASLLISILLSVYLYIRSRYAAPEQLALGGNSGNVVYDFFKGHELNPRIKNFDLKFFCEMRPGLIGWCLINFAMALAEMKQHGLDAPSNSMILVNLFQLLYVVDGLWNEEAILTTMDLMHDGFGFMLAFGDLVWVPFTYTMQAYYLVSHPNPLSLPALAAIVILKLVGFYIFRKSNSEKNAFRRNPADPRLSHLKTIPTATGKSLLVSGWWGVVRHPNYLGDLLMALAWSLPCGFSHLLPWYYMIYFIILLVHRDSRDMSDCRRKYGSAWDEYCRTVRYRIIPRVY</sequence>
<proteinExistence type="inferred from homology"/>
<evidence type="ECO:0000256" key="32">
    <source>
        <dbReference type="ARBA" id="ARBA00049367"/>
    </source>
</evidence>
<dbReference type="Gene3D" id="2.30.30.140">
    <property type="match status" value="1"/>
</dbReference>
<dbReference type="GO" id="GO:0005637">
    <property type="term" value="C:nuclear inner membrane"/>
    <property type="evidence" value="ECO:0007669"/>
    <property type="project" value="UniProtKB-SubCell"/>
</dbReference>
<evidence type="ECO:0000256" key="15">
    <source>
        <dbReference type="ARBA" id="ARBA00022989"/>
    </source>
</evidence>
<evidence type="ECO:0000256" key="26">
    <source>
        <dbReference type="ARBA" id="ARBA00030165"/>
    </source>
</evidence>
<dbReference type="SMART" id="SM00333">
    <property type="entry name" value="TUDOR"/>
    <property type="match status" value="1"/>
</dbReference>
<dbReference type="InterPro" id="IPR002999">
    <property type="entry name" value="Tudor"/>
</dbReference>
<dbReference type="SUPFAM" id="SSF63748">
    <property type="entry name" value="Tudor/PWWP/MBT"/>
    <property type="match status" value="1"/>
</dbReference>
<keyword evidence="17 33" id="KW-0756">Sterol biosynthesis</keyword>
<dbReference type="Pfam" id="PF09465">
    <property type="entry name" value="LBR_tudor"/>
    <property type="match status" value="1"/>
</dbReference>
<comment type="subcellular location">
    <subcellularLocation>
        <location evidence="2">Cytoplasm</location>
    </subcellularLocation>
    <subcellularLocation>
        <location evidence="33">Endoplasmic reticulum membrane</location>
        <topology evidence="33">Multi-pass membrane protein</topology>
    </subcellularLocation>
    <subcellularLocation>
        <location evidence="1">Nucleus inner membrane</location>
        <topology evidence="1">Multi-pass membrane protein</topology>
    </subcellularLocation>
</comment>
<evidence type="ECO:0000256" key="30">
    <source>
        <dbReference type="ARBA" id="ARBA00048100"/>
    </source>
</evidence>
<evidence type="ECO:0000256" key="8">
    <source>
        <dbReference type="ARBA" id="ARBA00022516"/>
    </source>
</evidence>
<evidence type="ECO:0000313" key="37">
    <source>
        <dbReference type="Proteomes" id="UP000265040"/>
    </source>
</evidence>
<evidence type="ECO:0000256" key="20">
    <source>
        <dbReference type="ARBA" id="ARBA00023136"/>
    </source>
</evidence>
<keyword evidence="8 33" id="KW-0444">Lipid biosynthesis</keyword>
<feature type="domain" description="Tudor" evidence="35">
    <location>
        <begin position="6"/>
        <end position="64"/>
    </location>
</feature>
<keyword evidence="14 33" id="KW-0752">Steroid biosynthesis</keyword>
<dbReference type="PANTHER" id="PTHR21257:SF55">
    <property type="entry name" value="DELTA(14)-STEROL REDUCTASE LBR"/>
    <property type="match status" value="1"/>
</dbReference>
<keyword evidence="13 33" id="KW-0256">Endoplasmic reticulum</keyword>
<comment type="catalytic activity">
    <reaction evidence="31">
        <text>5alpha-cholest-8,14-dien-3beta-ol + NADPH + H(+) = 5alpha-cholest-8-en-3beta-ol + NADP(+)</text>
        <dbReference type="Rhea" id="RHEA:46456"/>
        <dbReference type="ChEBI" id="CHEBI:15378"/>
        <dbReference type="ChEBI" id="CHEBI:16608"/>
        <dbReference type="ChEBI" id="CHEBI:57783"/>
        <dbReference type="ChEBI" id="CHEBI:58349"/>
        <dbReference type="ChEBI" id="CHEBI:86131"/>
    </reaction>
</comment>
<dbReference type="Pfam" id="PF01222">
    <property type="entry name" value="ERG4_ERG24"/>
    <property type="match status" value="1"/>
</dbReference>
<keyword evidence="37" id="KW-1185">Reference proteome</keyword>
<dbReference type="InterPro" id="IPR019023">
    <property type="entry name" value="Lamin-B_rcpt_of_tudor"/>
</dbReference>
<dbReference type="Ensembl" id="ENSATET00000020845.3">
    <property type="protein sequence ID" value="ENSATEP00000020491.3"/>
    <property type="gene ID" value="ENSATEG00000014294.3"/>
</dbReference>
<evidence type="ECO:0000256" key="34">
    <source>
        <dbReference type="SAM" id="MobiDB-lite"/>
    </source>
</evidence>
<evidence type="ECO:0000259" key="35">
    <source>
        <dbReference type="SMART" id="SM00333"/>
    </source>
</evidence>
<evidence type="ECO:0000256" key="14">
    <source>
        <dbReference type="ARBA" id="ARBA00022955"/>
    </source>
</evidence>
<feature type="region of interest" description="Disordered" evidence="34">
    <location>
        <begin position="55"/>
        <end position="94"/>
    </location>
</feature>
<dbReference type="GeneTree" id="ENSGT00390000000417"/>
<comment type="catalytic activity">
    <reaction evidence="30">
        <text>4,4-dimethyl-8,14-cholestadien-3beta-ol + NADPH + H(+) = 4,4-dimethyl-5alpha-cholest-8-en-3beta-ol + NADP(+)</text>
        <dbReference type="Rhea" id="RHEA:46812"/>
        <dbReference type="ChEBI" id="CHEBI:15378"/>
        <dbReference type="ChEBI" id="CHEBI:57783"/>
        <dbReference type="ChEBI" id="CHEBI:58349"/>
        <dbReference type="ChEBI" id="CHEBI:78904"/>
        <dbReference type="ChEBI" id="CHEBI:87044"/>
    </reaction>
</comment>
<dbReference type="PROSITE" id="PS01017">
    <property type="entry name" value="STEROL_REDUCT_1"/>
    <property type="match status" value="1"/>
</dbReference>
<feature type="transmembrane region" description="Helical" evidence="33">
    <location>
        <begin position="121"/>
        <end position="146"/>
    </location>
</feature>
<reference evidence="36" key="1">
    <citation type="submission" date="2021-04" db="EMBL/GenBank/DDBJ databases">
        <authorList>
            <consortium name="Wellcome Sanger Institute Data Sharing"/>
        </authorList>
    </citation>
    <scope>NUCLEOTIDE SEQUENCE [LARGE SCALE GENOMIC DNA]</scope>
</reference>
<keyword evidence="21 33" id="KW-1207">Sterol metabolism</keyword>
<evidence type="ECO:0000256" key="13">
    <source>
        <dbReference type="ARBA" id="ARBA00022824"/>
    </source>
</evidence>
<evidence type="ECO:0000256" key="12">
    <source>
        <dbReference type="ARBA" id="ARBA00022778"/>
    </source>
</evidence>
<evidence type="ECO:0000256" key="2">
    <source>
        <dbReference type="ARBA" id="ARBA00004496"/>
    </source>
</evidence>
<evidence type="ECO:0000256" key="5">
    <source>
        <dbReference type="ARBA" id="ARBA00012413"/>
    </source>
</evidence>
<keyword evidence="18 33" id="KW-0443">Lipid metabolism</keyword>
<evidence type="ECO:0000256" key="28">
    <source>
        <dbReference type="ARBA" id="ARBA00031227"/>
    </source>
</evidence>
<dbReference type="FunFam" id="1.20.120.1630:FF:000001">
    <property type="entry name" value="delta(14)-sterol reductase isoform X1"/>
    <property type="match status" value="1"/>
</dbReference>
<evidence type="ECO:0000256" key="18">
    <source>
        <dbReference type="ARBA" id="ARBA00023098"/>
    </source>
</evidence>
<evidence type="ECO:0000256" key="1">
    <source>
        <dbReference type="ARBA" id="ARBA00004473"/>
    </source>
</evidence>
<feature type="transmembrane region" description="Helical" evidence="33">
    <location>
        <begin position="463"/>
        <end position="489"/>
    </location>
</feature>
<evidence type="ECO:0000256" key="6">
    <source>
        <dbReference type="ARBA" id="ARBA00017801"/>
    </source>
</evidence>
<dbReference type="InterPro" id="IPR001171">
    <property type="entry name" value="ERG24_DHCR-like"/>
</dbReference>
<dbReference type="FunFam" id="2.30.30.140:FF:000058">
    <property type="entry name" value="Lamin B receptor"/>
    <property type="match status" value="1"/>
</dbReference>
<feature type="transmembrane region" description="Helical" evidence="33">
    <location>
        <begin position="390"/>
        <end position="409"/>
    </location>
</feature>
<evidence type="ECO:0000256" key="10">
    <source>
        <dbReference type="ARBA" id="ARBA00022553"/>
    </source>
</evidence>
<evidence type="ECO:0000313" key="36">
    <source>
        <dbReference type="Ensembl" id="ENSATEP00000020491.3"/>
    </source>
</evidence>
<keyword evidence="24" id="KW-0539">Nucleus</keyword>
<organism evidence="36 37">
    <name type="scientific">Anabas testudineus</name>
    <name type="common">Climbing perch</name>
    <name type="synonym">Anthias testudineus</name>
    <dbReference type="NCBI Taxonomy" id="64144"/>
    <lineage>
        <taxon>Eukaryota</taxon>
        <taxon>Metazoa</taxon>
        <taxon>Chordata</taxon>
        <taxon>Craniata</taxon>
        <taxon>Vertebrata</taxon>
        <taxon>Euteleostomi</taxon>
        <taxon>Actinopterygii</taxon>
        <taxon>Neopterygii</taxon>
        <taxon>Teleostei</taxon>
        <taxon>Neoteleostei</taxon>
        <taxon>Acanthomorphata</taxon>
        <taxon>Anabantaria</taxon>
        <taxon>Anabantiformes</taxon>
        <taxon>Anabantoidei</taxon>
        <taxon>Anabantidae</taxon>
        <taxon>Anabas</taxon>
    </lineage>
</organism>
<feature type="transmembrane region" description="Helical" evidence="33">
    <location>
        <begin position="234"/>
        <end position="253"/>
    </location>
</feature>
<evidence type="ECO:0000256" key="21">
    <source>
        <dbReference type="ARBA" id="ARBA00023166"/>
    </source>
</evidence>
<protein>
    <recommendedName>
        <fullName evidence="6">Delta(14)-sterol reductase LBR</fullName>
        <ecNumber evidence="5">1.3.1.70</ecNumber>
    </recommendedName>
    <alternativeName>
        <fullName evidence="29">3-beta-hydroxysterol Delta (14)-reductase</fullName>
    </alternativeName>
    <alternativeName>
        <fullName evidence="26">C-14 sterol reductase</fullName>
    </alternativeName>
    <alternativeName>
        <fullName evidence="25">Integral nuclear envelope inner membrane protein</fullName>
    </alternativeName>
    <alternativeName>
        <fullName evidence="27">Lamin-B receptor</fullName>
    </alternativeName>
    <alternativeName>
        <fullName evidence="28">Sterol C14-reductase</fullName>
    </alternativeName>
</protein>
<evidence type="ECO:0000256" key="19">
    <source>
        <dbReference type="ARBA" id="ARBA00023125"/>
    </source>
</evidence>
<feature type="transmembrane region" description="Helical" evidence="33">
    <location>
        <begin position="360"/>
        <end position="384"/>
    </location>
</feature>
<keyword evidence="11 33" id="KW-0812">Transmembrane</keyword>
<evidence type="ECO:0000256" key="24">
    <source>
        <dbReference type="ARBA" id="ARBA00023242"/>
    </source>
</evidence>
<dbReference type="Gene3D" id="1.20.120.1630">
    <property type="match status" value="1"/>
</dbReference>
<dbReference type="GO" id="GO:0005789">
    <property type="term" value="C:endoplasmic reticulum membrane"/>
    <property type="evidence" value="ECO:0007669"/>
    <property type="project" value="UniProtKB-SubCell"/>
</dbReference>
<accession>A0A3Q1JXQ4</accession>
<evidence type="ECO:0000256" key="9">
    <source>
        <dbReference type="ARBA" id="ARBA00022548"/>
    </source>
</evidence>
<keyword evidence="19" id="KW-0238">DNA-binding</keyword>
<keyword evidence="9 33" id="KW-0153">Cholesterol metabolism</keyword>
<dbReference type="CDD" id="cd20381">
    <property type="entry name" value="Tudor_LBR"/>
    <property type="match status" value="1"/>
</dbReference>
<dbReference type="GO" id="GO:0050613">
    <property type="term" value="F:Delta14-sterol reductase activity"/>
    <property type="evidence" value="ECO:0007669"/>
    <property type="project" value="UniProtKB-EC"/>
</dbReference>
<feature type="transmembrane region" description="Helical" evidence="33">
    <location>
        <begin position="430"/>
        <end position="451"/>
    </location>
</feature>
<evidence type="ECO:0000256" key="22">
    <source>
        <dbReference type="ARBA" id="ARBA00023170"/>
    </source>
</evidence>
<evidence type="ECO:0000256" key="7">
    <source>
        <dbReference type="ARBA" id="ARBA00022490"/>
    </source>
</evidence>
<evidence type="ECO:0000256" key="25">
    <source>
        <dbReference type="ARBA" id="ARBA00029624"/>
    </source>
</evidence>
<evidence type="ECO:0000256" key="4">
    <source>
        <dbReference type="ARBA" id="ARBA00005402"/>
    </source>
</evidence>
<feature type="compositionally biased region" description="Basic residues" evidence="34">
    <location>
        <begin position="66"/>
        <end position="91"/>
    </location>
</feature>
<dbReference type="UniPathway" id="UPA00063"/>
<evidence type="ECO:0000256" key="27">
    <source>
        <dbReference type="ARBA" id="ARBA00030798"/>
    </source>
</evidence>
<keyword evidence="23 33" id="KW-0753">Steroid metabolism</keyword>
<evidence type="ECO:0000256" key="16">
    <source>
        <dbReference type="ARBA" id="ARBA00023002"/>
    </source>
</evidence>
<comment type="pathway">
    <text evidence="3 33">Steroid biosynthesis; cholesterol biosynthesis.</text>
</comment>
<comment type="similarity">
    <text evidence="4 33">Belongs to the ERG4/ERG24 family.</text>
</comment>
<keyword evidence="7" id="KW-0963">Cytoplasm</keyword>
<dbReference type="GO" id="GO:0006695">
    <property type="term" value="P:cholesterol biosynthetic process"/>
    <property type="evidence" value="ECO:0007669"/>
    <property type="project" value="UniProtKB-UniRule"/>
</dbReference>
<dbReference type="Proteomes" id="UP000265040">
    <property type="component" value="Chromosome 24"/>
</dbReference>
<comment type="caution">
    <text evidence="33">Lacks conserved residue(s) required for the propagation of feature annotation.</text>
</comment>
<dbReference type="InterPro" id="IPR018083">
    <property type="entry name" value="Sterol_reductase_CS"/>
</dbReference>
<reference evidence="36" key="3">
    <citation type="submission" date="2025-09" db="UniProtKB">
        <authorList>
            <consortium name="Ensembl"/>
        </authorList>
    </citation>
    <scope>IDENTIFICATION</scope>
</reference>
<dbReference type="AlphaFoldDB" id="A0A3Q1JXQ4"/>
<keyword evidence="10" id="KW-0597">Phosphoprotein</keyword>
<keyword evidence="22" id="KW-0675">Receptor</keyword>
<keyword evidence="12 33" id="KW-0152">Cholesterol biosynthesis</keyword>
<keyword evidence="16 33" id="KW-0560">Oxidoreductase</keyword>
<evidence type="ECO:0000256" key="11">
    <source>
        <dbReference type="ARBA" id="ARBA00022692"/>
    </source>
</evidence>
<name>A0A3Q1JXQ4_ANATE</name>
<evidence type="ECO:0000256" key="29">
    <source>
        <dbReference type="ARBA" id="ARBA00032210"/>
    </source>
</evidence>
<evidence type="ECO:0000256" key="3">
    <source>
        <dbReference type="ARBA" id="ARBA00004770"/>
    </source>
</evidence>
<dbReference type="GO" id="GO:0003677">
    <property type="term" value="F:DNA binding"/>
    <property type="evidence" value="ECO:0007669"/>
    <property type="project" value="UniProtKB-KW"/>
</dbReference>
<gene>
    <name evidence="36" type="primary">LBR</name>
</gene>
<evidence type="ECO:0000256" key="17">
    <source>
        <dbReference type="ARBA" id="ARBA00023011"/>
    </source>
</evidence>
<comment type="catalytic activity">
    <reaction evidence="32">
        <text>4,4-dimethyl-5alpha-cholesta-8,24-dien-3beta-ol + NADP(+) = 4,4-dimethyl-5alpha-cholesta-8,14,24-trien-3beta-ol + NADPH + H(+)</text>
        <dbReference type="Rhea" id="RHEA:18561"/>
        <dbReference type="ChEBI" id="CHEBI:15378"/>
        <dbReference type="ChEBI" id="CHEBI:17813"/>
        <dbReference type="ChEBI" id="CHEBI:18364"/>
        <dbReference type="ChEBI" id="CHEBI:57783"/>
        <dbReference type="ChEBI" id="CHEBI:58349"/>
        <dbReference type="EC" id="1.3.1.70"/>
    </reaction>
</comment>
<evidence type="ECO:0000256" key="31">
    <source>
        <dbReference type="ARBA" id="ARBA00048712"/>
    </source>
</evidence>
<keyword evidence="20 33" id="KW-0472">Membrane</keyword>
<reference evidence="36" key="2">
    <citation type="submission" date="2025-08" db="UniProtKB">
        <authorList>
            <consortium name="Ensembl"/>
        </authorList>
    </citation>
    <scope>IDENTIFICATION</scope>
</reference>
<dbReference type="PROSITE" id="PS01018">
    <property type="entry name" value="STEROL_REDUCT_2"/>
    <property type="match status" value="1"/>
</dbReference>
<dbReference type="EC" id="1.3.1.70" evidence="5"/>
<evidence type="ECO:0000256" key="33">
    <source>
        <dbReference type="RuleBase" id="RU369120"/>
    </source>
</evidence>
<dbReference type="PANTHER" id="PTHR21257">
    <property type="entry name" value="DELTA(14)-STEROL REDUCTASE"/>
    <property type="match status" value="1"/>
</dbReference>
<evidence type="ECO:0000256" key="23">
    <source>
        <dbReference type="ARBA" id="ARBA00023221"/>
    </source>
</evidence>